<sequence length="149" mass="17521">MNINGYKETLQKEGYKLTNQRKDILETLLNNNSEHLSCEDVFNIVSKENPEIGIATVYRTLQLFEKLNIVYKINFDDGVSRYELNLGEENHQHHHLICLNCGKVIEVKLDLLESLENKIEKDDKFKILDHNVKFYGYCKECLDNKNKEK</sequence>
<keyword evidence="2" id="KW-0678">Repressor</keyword>
<dbReference type="FunFam" id="1.10.10.10:FF:000051">
    <property type="entry name" value="Fur family transcriptional regulator"/>
    <property type="match status" value="1"/>
</dbReference>
<feature type="binding site" evidence="8">
    <location>
        <position position="98"/>
    </location>
    <ligand>
        <name>Zn(2+)</name>
        <dbReference type="ChEBI" id="CHEBI:29105"/>
    </ligand>
</feature>
<feature type="binding site" evidence="8">
    <location>
        <position position="141"/>
    </location>
    <ligand>
        <name>Zn(2+)</name>
        <dbReference type="ChEBI" id="CHEBI:29105"/>
    </ligand>
</feature>
<dbReference type="SUPFAM" id="SSF46785">
    <property type="entry name" value="Winged helix' DNA-binding domain"/>
    <property type="match status" value="1"/>
</dbReference>
<protein>
    <submittedName>
        <fullName evidence="10">Transcriptional repressor</fullName>
    </submittedName>
</protein>
<dbReference type="PANTHER" id="PTHR33202:SF7">
    <property type="entry name" value="FERRIC UPTAKE REGULATION PROTEIN"/>
    <property type="match status" value="1"/>
</dbReference>
<evidence type="ECO:0000256" key="8">
    <source>
        <dbReference type="PIRSR" id="PIRSR602481-1"/>
    </source>
</evidence>
<keyword evidence="7" id="KW-0804">Transcription</keyword>
<comment type="caution">
    <text evidence="10">The sequence shown here is derived from an EMBL/GenBank/DDBJ whole genome shotgun (WGS) entry which is preliminary data.</text>
</comment>
<evidence type="ECO:0000256" key="6">
    <source>
        <dbReference type="ARBA" id="ARBA00023125"/>
    </source>
</evidence>
<evidence type="ECO:0000256" key="9">
    <source>
        <dbReference type="PIRSR" id="PIRSR602481-2"/>
    </source>
</evidence>
<dbReference type="AlphaFoldDB" id="A0A926ERM5"/>
<reference evidence="10" key="1">
    <citation type="submission" date="2020-08" db="EMBL/GenBank/DDBJ databases">
        <title>Genome public.</title>
        <authorList>
            <person name="Liu C."/>
            <person name="Sun Q."/>
        </authorList>
    </citation>
    <scope>NUCLEOTIDE SEQUENCE</scope>
    <source>
        <strain evidence="10">BX21</strain>
    </source>
</reference>
<keyword evidence="6" id="KW-0238">DNA-binding</keyword>
<dbReference type="GO" id="GO:0008270">
    <property type="term" value="F:zinc ion binding"/>
    <property type="evidence" value="ECO:0007669"/>
    <property type="project" value="TreeGrafter"/>
</dbReference>
<dbReference type="GO" id="GO:0045892">
    <property type="term" value="P:negative regulation of DNA-templated transcription"/>
    <property type="evidence" value="ECO:0007669"/>
    <property type="project" value="TreeGrafter"/>
</dbReference>
<dbReference type="PANTHER" id="PTHR33202">
    <property type="entry name" value="ZINC UPTAKE REGULATION PROTEIN"/>
    <property type="match status" value="1"/>
</dbReference>
<accession>A0A926ERM5</accession>
<evidence type="ECO:0000313" key="11">
    <source>
        <dbReference type="Proteomes" id="UP000601171"/>
    </source>
</evidence>
<keyword evidence="5" id="KW-0805">Transcription regulation</keyword>
<dbReference type="GO" id="GO:0003700">
    <property type="term" value="F:DNA-binding transcription factor activity"/>
    <property type="evidence" value="ECO:0007669"/>
    <property type="project" value="InterPro"/>
</dbReference>
<comment type="similarity">
    <text evidence="1">Belongs to the Fur family.</text>
</comment>
<proteinExistence type="inferred from homology"/>
<evidence type="ECO:0000256" key="7">
    <source>
        <dbReference type="ARBA" id="ARBA00023163"/>
    </source>
</evidence>
<dbReference type="CDD" id="cd07153">
    <property type="entry name" value="Fur_like"/>
    <property type="match status" value="1"/>
</dbReference>
<dbReference type="InterPro" id="IPR036388">
    <property type="entry name" value="WH-like_DNA-bd_sf"/>
</dbReference>
<feature type="binding site" evidence="8">
    <location>
        <position position="101"/>
    </location>
    <ligand>
        <name>Zn(2+)</name>
        <dbReference type="ChEBI" id="CHEBI:29105"/>
    </ligand>
</feature>
<name>A0A926ERM5_9FIRM</name>
<dbReference type="InterPro" id="IPR036390">
    <property type="entry name" value="WH_DNA-bd_sf"/>
</dbReference>
<evidence type="ECO:0000256" key="3">
    <source>
        <dbReference type="ARBA" id="ARBA00022723"/>
    </source>
</evidence>
<evidence type="ECO:0000256" key="4">
    <source>
        <dbReference type="ARBA" id="ARBA00022833"/>
    </source>
</evidence>
<feature type="binding site" evidence="9">
    <location>
        <position position="113"/>
    </location>
    <ligand>
        <name>Fe cation</name>
        <dbReference type="ChEBI" id="CHEBI:24875"/>
    </ligand>
</feature>
<dbReference type="InterPro" id="IPR043135">
    <property type="entry name" value="Fur_C"/>
</dbReference>
<dbReference type="EMBL" id="JACRTG010000020">
    <property type="protein sequence ID" value="MBC8588468.1"/>
    <property type="molecule type" value="Genomic_DNA"/>
</dbReference>
<dbReference type="Gene3D" id="1.10.10.10">
    <property type="entry name" value="Winged helix-like DNA-binding domain superfamily/Winged helix DNA-binding domain"/>
    <property type="match status" value="1"/>
</dbReference>
<dbReference type="Pfam" id="PF01475">
    <property type="entry name" value="FUR"/>
    <property type="match status" value="1"/>
</dbReference>
<gene>
    <name evidence="10" type="ORF">H8707_09465</name>
</gene>
<dbReference type="InterPro" id="IPR002481">
    <property type="entry name" value="FUR"/>
</dbReference>
<organism evidence="10 11">
    <name type="scientific">Paratissierella segnis</name>
    <dbReference type="NCBI Taxonomy" id="2763679"/>
    <lineage>
        <taxon>Bacteria</taxon>
        <taxon>Bacillati</taxon>
        <taxon>Bacillota</taxon>
        <taxon>Tissierellia</taxon>
        <taxon>Tissierellales</taxon>
        <taxon>Tissierellaceae</taxon>
        <taxon>Paratissierella</taxon>
    </lineage>
</organism>
<evidence type="ECO:0000256" key="5">
    <source>
        <dbReference type="ARBA" id="ARBA00023015"/>
    </source>
</evidence>
<dbReference type="RefSeq" id="WP_262429924.1">
    <property type="nucleotide sequence ID" value="NZ_JACRTG010000020.1"/>
</dbReference>
<dbReference type="GO" id="GO:0000976">
    <property type="term" value="F:transcription cis-regulatory region binding"/>
    <property type="evidence" value="ECO:0007669"/>
    <property type="project" value="TreeGrafter"/>
</dbReference>
<keyword evidence="9" id="KW-0408">Iron</keyword>
<dbReference type="GO" id="GO:1900376">
    <property type="term" value="P:regulation of secondary metabolite biosynthetic process"/>
    <property type="evidence" value="ECO:0007669"/>
    <property type="project" value="TreeGrafter"/>
</dbReference>
<dbReference type="Proteomes" id="UP000601171">
    <property type="component" value="Unassembled WGS sequence"/>
</dbReference>
<dbReference type="Gene3D" id="3.30.1490.190">
    <property type="match status" value="1"/>
</dbReference>
<evidence type="ECO:0000256" key="2">
    <source>
        <dbReference type="ARBA" id="ARBA00022491"/>
    </source>
</evidence>
<keyword evidence="4 8" id="KW-0862">Zinc</keyword>
<feature type="binding site" evidence="8">
    <location>
        <position position="138"/>
    </location>
    <ligand>
        <name>Zn(2+)</name>
        <dbReference type="ChEBI" id="CHEBI:29105"/>
    </ligand>
</feature>
<comment type="cofactor">
    <cofactor evidence="9">
        <name>Mn(2+)</name>
        <dbReference type="ChEBI" id="CHEBI:29035"/>
    </cofactor>
    <cofactor evidence="9">
        <name>Fe(2+)</name>
        <dbReference type="ChEBI" id="CHEBI:29033"/>
    </cofactor>
    <text evidence="9">Binds 1 Mn(2+) or Fe(2+) ion per subunit.</text>
</comment>
<keyword evidence="3 8" id="KW-0479">Metal-binding</keyword>
<evidence type="ECO:0000256" key="1">
    <source>
        <dbReference type="ARBA" id="ARBA00007957"/>
    </source>
</evidence>
<evidence type="ECO:0000313" key="10">
    <source>
        <dbReference type="EMBL" id="MBC8588468.1"/>
    </source>
</evidence>
<keyword evidence="11" id="KW-1185">Reference proteome</keyword>
<feature type="binding site" evidence="9">
    <location>
        <position position="130"/>
    </location>
    <ligand>
        <name>Fe cation</name>
        <dbReference type="ChEBI" id="CHEBI:24875"/>
    </ligand>
</feature>
<comment type="cofactor">
    <cofactor evidence="8">
        <name>Zn(2+)</name>
        <dbReference type="ChEBI" id="CHEBI:29105"/>
    </cofactor>
    <text evidence="8">Binds 1 zinc ion per subunit.</text>
</comment>